<keyword evidence="2" id="KW-1185">Reference proteome</keyword>
<dbReference type="EMBL" id="JARLKZ010000015">
    <property type="protein sequence ID" value="MEC0241984.1"/>
    <property type="molecule type" value="Genomic_DNA"/>
</dbReference>
<evidence type="ECO:0000313" key="2">
    <source>
        <dbReference type="Proteomes" id="UP001344632"/>
    </source>
</evidence>
<proteinExistence type="predicted"/>
<accession>A0ABU6GQE8</accession>
<comment type="caution">
    <text evidence="1">The sequence shown here is derived from an EMBL/GenBank/DDBJ whole genome shotgun (WGS) entry which is preliminary data.</text>
</comment>
<evidence type="ECO:0000313" key="1">
    <source>
        <dbReference type="EMBL" id="MEC0241984.1"/>
    </source>
</evidence>
<dbReference type="Proteomes" id="UP001344632">
    <property type="component" value="Unassembled WGS sequence"/>
</dbReference>
<sequence length="191" mass="21573">MFYDFSHRHSPCTVEGESDIVILSRETRATTIIGKEYLYNGVFAPTSPVKVGDLVETDESFLVQTMRSTTEKDKYCSLIKTNVLIDIQRYAQRYDSNDNPIGAPSFNPVQINVKGYAQYVTARLRQDEAGLLPTTVYILQLQTTAGVKDPQDESLVSPDRIVMGGKPYQVDAVDRVKYPNLYHLQLSEDVR</sequence>
<organism evidence="1 2">
    <name type="scientific">Paenibacillus dokdonensis</name>
    <dbReference type="NCBI Taxonomy" id="2567944"/>
    <lineage>
        <taxon>Bacteria</taxon>
        <taxon>Bacillati</taxon>
        <taxon>Bacillota</taxon>
        <taxon>Bacilli</taxon>
        <taxon>Bacillales</taxon>
        <taxon>Paenibacillaceae</taxon>
        <taxon>Paenibacillus</taxon>
    </lineage>
</organism>
<evidence type="ECO:0008006" key="3">
    <source>
        <dbReference type="Google" id="ProtNLM"/>
    </source>
</evidence>
<dbReference type="RefSeq" id="WP_326089720.1">
    <property type="nucleotide sequence ID" value="NZ_JARLKZ010000015.1"/>
</dbReference>
<name>A0ABU6GQE8_9BACL</name>
<gene>
    <name evidence="1" type="ORF">P4H66_19460</name>
</gene>
<reference evidence="1 2" key="1">
    <citation type="submission" date="2023-03" db="EMBL/GenBank/DDBJ databases">
        <title>Bacillus Genome Sequencing.</title>
        <authorList>
            <person name="Dunlap C."/>
        </authorList>
    </citation>
    <scope>NUCLEOTIDE SEQUENCE [LARGE SCALE GENOMIC DNA]</scope>
    <source>
        <strain evidence="1 2">BD-525</strain>
    </source>
</reference>
<protein>
    <recommendedName>
        <fullName evidence="3">Head-tail joining protein</fullName>
    </recommendedName>
</protein>